<organism evidence="10">
    <name type="scientific">Alexandrium monilatum</name>
    <dbReference type="NCBI Taxonomy" id="311494"/>
    <lineage>
        <taxon>Eukaryota</taxon>
        <taxon>Sar</taxon>
        <taxon>Alveolata</taxon>
        <taxon>Dinophyceae</taxon>
        <taxon>Gonyaulacales</taxon>
        <taxon>Pyrocystaceae</taxon>
        <taxon>Alexandrium</taxon>
    </lineage>
</organism>
<evidence type="ECO:0000256" key="6">
    <source>
        <dbReference type="ARBA" id="ARBA00023315"/>
    </source>
</evidence>
<proteinExistence type="inferred from homology"/>
<dbReference type="GO" id="GO:0005783">
    <property type="term" value="C:endoplasmic reticulum"/>
    <property type="evidence" value="ECO:0007669"/>
    <property type="project" value="TreeGrafter"/>
</dbReference>
<keyword evidence="5 7" id="KW-0472">Membrane</keyword>
<keyword evidence="3 7" id="KW-0812">Transmembrane</keyword>
<evidence type="ECO:0000313" key="10">
    <source>
        <dbReference type="EMBL" id="CAE4590872.1"/>
    </source>
</evidence>
<dbReference type="PROSITE" id="PS50216">
    <property type="entry name" value="DHHC"/>
    <property type="match status" value="1"/>
</dbReference>
<dbReference type="GO" id="GO:0019706">
    <property type="term" value="F:protein-cysteine S-palmitoyltransferase activity"/>
    <property type="evidence" value="ECO:0007669"/>
    <property type="project" value="UniProtKB-EC"/>
</dbReference>
<dbReference type="GO" id="GO:0005794">
    <property type="term" value="C:Golgi apparatus"/>
    <property type="evidence" value="ECO:0007669"/>
    <property type="project" value="TreeGrafter"/>
</dbReference>
<feature type="transmembrane region" description="Helical" evidence="7">
    <location>
        <begin position="150"/>
        <end position="170"/>
    </location>
</feature>
<dbReference type="PANTHER" id="PTHR22883">
    <property type="entry name" value="ZINC FINGER DHHC DOMAIN CONTAINING PROTEIN"/>
    <property type="match status" value="1"/>
</dbReference>
<feature type="transmembrane region" description="Helical" evidence="7">
    <location>
        <begin position="118"/>
        <end position="138"/>
    </location>
</feature>
<sequence>MQSTLETTCIQALEHKDPELIYMTGGGLTERQELISRDERSFEAFTAQTLDRTFSLTSDARPASSSFRSRSDVHGTLSLEEGPIADEPPEDKVMPGSSAGARPSTYFCGIDTRRGCPLAFASIVSLGAIYTFTVQRWWLEEAAESSAQPLLRLLGAGYALAFCCMAHTGLCDPGCLSEERYLRYKAGKQPLPWRAHKNFMYGQPVLRFDHYCRWLMNCVGLRNHREFVVMVSSLVALALVGFAADLLLALTKGLPSSWVAKVALALHGVCSLAFCWLLVPIWRLHCGLISRSELAFEWKWEQFQVIRDDATGKEVAVAGLGQKDYDARRATGTVAYAPTLNRFDKGWKSNCWAFWCTARWTPDQLGEF</sequence>
<dbReference type="EC" id="2.3.1.225" evidence="7"/>
<dbReference type="GO" id="GO:0016020">
    <property type="term" value="C:membrane"/>
    <property type="evidence" value="ECO:0007669"/>
    <property type="project" value="UniProtKB-SubCell"/>
</dbReference>
<evidence type="ECO:0000256" key="4">
    <source>
        <dbReference type="ARBA" id="ARBA00022989"/>
    </source>
</evidence>
<evidence type="ECO:0000256" key="3">
    <source>
        <dbReference type="ARBA" id="ARBA00022692"/>
    </source>
</evidence>
<dbReference type="Pfam" id="PF01529">
    <property type="entry name" value="DHHC"/>
    <property type="match status" value="1"/>
</dbReference>
<evidence type="ECO:0000256" key="1">
    <source>
        <dbReference type="ARBA" id="ARBA00004141"/>
    </source>
</evidence>
<dbReference type="AlphaFoldDB" id="A0A7S4QSU4"/>
<comment type="similarity">
    <text evidence="7">Belongs to the DHHC palmitoyltransferase family.</text>
</comment>
<dbReference type="EMBL" id="HBNR01035221">
    <property type="protein sequence ID" value="CAE4590872.1"/>
    <property type="molecule type" value="Transcribed_RNA"/>
</dbReference>
<evidence type="ECO:0000259" key="9">
    <source>
        <dbReference type="Pfam" id="PF01529"/>
    </source>
</evidence>
<name>A0A7S4QSU4_9DINO</name>
<keyword evidence="6 7" id="KW-0012">Acyltransferase</keyword>
<protein>
    <recommendedName>
        <fullName evidence="7">Palmitoyltransferase</fullName>
        <ecNumber evidence="7">2.3.1.225</ecNumber>
    </recommendedName>
</protein>
<evidence type="ECO:0000256" key="5">
    <source>
        <dbReference type="ARBA" id="ARBA00023136"/>
    </source>
</evidence>
<feature type="transmembrane region" description="Helical" evidence="7">
    <location>
        <begin position="227"/>
        <end position="250"/>
    </location>
</feature>
<dbReference type="InterPro" id="IPR039859">
    <property type="entry name" value="PFA4/ZDH16/20/ERF2-like"/>
</dbReference>
<keyword evidence="4 7" id="KW-1133">Transmembrane helix</keyword>
<feature type="transmembrane region" description="Helical" evidence="7">
    <location>
        <begin position="262"/>
        <end position="282"/>
    </location>
</feature>
<accession>A0A7S4QSU4</accession>
<evidence type="ECO:0000256" key="2">
    <source>
        <dbReference type="ARBA" id="ARBA00022679"/>
    </source>
</evidence>
<evidence type="ECO:0000256" key="7">
    <source>
        <dbReference type="RuleBase" id="RU079119"/>
    </source>
</evidence>
<feature type="domain" description="Palmitoyltransferase DHHC" evidence="9">
    <location>
        <begin position="202"/>
        <end position="251"/>
    </location>
</feature>
<dbReference type="GO" id="GO:0006612">
    <property type="term" value="P:protein targeting to membrane"/>
    <property type="evidence" value="ECO:0007669"/>
    <property type="project" value="TreeGrafter"/>
</dbReference>
<keyword evidence="2 7" id="KW-0808">Transferase</keyword>
<gene>
    <name evidence="10" type="ORF">AMON00008_LOCUS24160</name>
</gene>
<comment type="catalytic activity">
    <reaction evidence="7">
        <text>L-cysteinyl-[protein] + hexadecanoyl-CoA = S-hexadecanoyl-L-cysteinyl-[protein] + CoA</text>
        <dbReference type="Rhea" id="RHEA:36683"/>
        <dbReference type="Rhea" id="RHEA-COMP:10131"/>
        <dbReference type="Rhea" id="RHEA-COMP:11032"/>
        <dbReference type="ChEBI" id="CHEBI:29950"/>
        <dbReference type="ChEBI" id="CHEBI:57287"/>
        <dbReference type="ChEBI" id="CHEBI:57379"/>
        <dbReference type="ChEBI" id="CHEBI:74151"/>
        <dbReference type="EC" id="2.3.1.225"/>
    </reaction>
</comment>
<reference evidence="10" key="1">
    <citation type="submission" date="2021-01" db="EMBL/GenBank/DDBJ databases">
        <authorList>
            <person name="Corre E."/>
            <person name="Pelletier E."/>
            <person name="Niang G."/>
            <person name="Scheremetjew M."/>
            <person name="Finn R."/>
            <person name="Kale V."/>
            <person name="Holt S."/>
            <person name="Cochrane G."/>
            <person name="Meng A."/>
            <person name="Brown T."/>
            <person name="Cohen L."/>
        </authorList>
    </citation>
    <scope>NUCLEOTIDE SEQUENCE</scope>
    <source>
        <strain evidence="10">CCMP3105</strain>
    </source>
</reference>
<feature type="region of interest" description="Disordered" evidence="8">
    <location>
        <begin position="78"/>
        <end position="98"/>
    </location>
</feature>
<comment type="domain">
    <text evidence="7">The DHHC domain is required for palmitoyltransferase activity.</text>
</comment>
<comment type="subcellular location">
    <subcellularLocation>
        <location evidence="1">Membrane</location>
        <topology evidence="1">Multi-pass membrane protein</topology>
    </subcellularLocation>
</comment>
<evidence type="ECO:0000256" key="8">
    <source>
        <dbReference type="SAM" id="MobiDB-lite"/>
    </source>
</evidence>
<dbReference type="InterPro" id="IPR001594">
    <property type="entry name" value="Palmitoyltrfase_DHHC"/>
</dbReference>